<keyword evidence="2" id="KW-1185">Reference proteome</keyword>
<proteinExistence type="predicted"/>
<evidence type="ECO:0000313" key="2">
    <source>
        <dbReference type="Proteomes" id="UP000215316"/>
    </source>
</evidence>
<name>A0A225CBM4_9MICO</name>
<dbReference type="AlphaFoldDB" id="A0A225CBM4"/>
<reference evidence="1" key="1">
    <citation type="submission" date="2017-08" db="EMBL/GenBank/DDBJ databases">
        <title>Genomes of multiple Clavibacter strains from different subspecies.</title>
        <authorList>
            <person name="Yuan X.-K."/>
            <person name="Li X.-S."/>
            <person name="Nie J."/>
            <person name="De Boer S.H."/>
        </authorList>
    </citation>
    <scope>NUCLEOTIDE SEQUENCE [LARGE SCALE GENOMIC DNA]</scope>
    <source>
        <strain evidence="1">ATCC 33566</strain>
    </source>
</reference>
<evidence type="ECO:0008006" key="3">
    <source>
        <dbReference type="Google" id="ProtNLM"/>
    </source>
</evidence>
<accession>A0A225CBM4</accession>
<organism evidence="1 2">
    <name type="scientific">Clavibacter tessellarius</name>
    <dbReference type="NCBI Taxonomy" id="31965"/>
    <lineage>
        <taxon>Bacteria</taxon>
        <taxon>Bacillati</taxon>
        <taxon>Actinomycetota</taxon>
        <taxon>Actinomycetes</taxon>
        <taxon>Micrococcales</taxon>
        <taxon>Microbacteriaceae</taxon>
        <taxon>Clavibacter</taxon>
    </lineage>
</organism>
<protein>
    <recommendedName>
        <fullName evidence="3">Helix-turn-helix domain-containing protein</fullName>
    </recommendedName>
</protein>
<dbReference type="EMBL" id="MZMQ01000001">
    <property type="protein sequence ID" value="OQJ63150.1"/>
    <property type="molecule type" value="Genomic_DNA"/>
</dbReference>
<dbReference type="Proteomes" id="UP000215316">
    <property type="component" value="Unassembled WGS sequence"/>
</dbReference>
<sequence length="129" mass="14569">MHQHGAPRFGHSGGMSDLETIIQKLVRQELQEQMPGIIARALDEDRRAHRQPTGDSIQERLTVAEAAVQAKRSRITLHRALEGAELHGTQRAKGGTWRIQRQCLLAWMDGDPCIHKQNVSPLRPRRPTC</sequence>
<gene>
    <name evidence="1" type="ORF">B5P24_09175</name>
</gene>
<comment type="caution">
    <text evidence="1">The sequence shown here is derived from an EMBL/GenBank/DDBJ whole genome shotgun (WGS) entry which is preliminary data.</text>
</comment>
<evidence type="ECO:0000313" key="1">
    <source>
        <dbReference type="EMBL" id="OQJ63150.1"/>
    </source>
</evidence>